<gene>
    <name evidence="1" type="ORF">NUW58_g2017</name>
</gene>
<dbReference type="EMBL" id="JAPDGR010000242">
    <property type="protein sequence ID" value="KAJ2992897.1"/>
    <property type="molecule type" value="Genomic_DNA"/>
</dbReference>
<evidence type="ECO:0000313" key="2">
    <source>
        <dbReference type="Proteomes" id="UP001143856"/>
    </source>
</evidence>
<dbReference type="Proteomes" id="UP001143856">
    <property type="component" value="Unassembled WGS sequence"/>
</dbReference>
<proteinExistence type="predicted"/>
<comment type="caution">
    <text evidence="1">The sequence shown here is derived from an EMBL/GenBank/DDBJ whole genome shotgun (WGS) entry which is preliminary data.</text>
</comment>
<sequence length="464" mass="52456">MVSMGSRPVLGHSTKPPSRRTILSSELLHNAPSVGAAPTAFAGHPPDLSHFGHLRQGGRTSAWPPFINRADYTPAEEYQDSPHYWQRVYAESNLNLSRAIDNLETKLRVMQERIEAVETRSAHETPVPQYTFSPATPVAMKTIAPPPPLPIQPQPPTPKQQEPLSVRTPLEFDSLKGQWEWRDGNRRAYNVEVKVSTVVPAVPLPPPGFLSPAAFPIIEMERIPNEILREIASMLPVSDLHQFRLVDRRCAAMGFPALGRRLYVLNTIACLQEFRKFLDTVPTIYTRHLTIYHGKWPVCSREEWETHPLILYENFPRPSVPYQPTPPTSLSVATAFQKYREFLSREEARCYRSDSDIVAQILGRFSRLDSVTIETLQPWGRVPGSNAKLATLREEIWILPTFNGAMNRMVRCVIDSLHRNPSIRSLDIRGKVRDTILLEWYLGVVLLPNAGDIPEATFGASRDV</sequence>
<protein>
    <submittedName>
        <fullName evidence="1">Uncharacterized protein</fullName>
    </submittedName>
</protein>
<organism evidence="1 2">
    <name type="scientific">Xylaria curta</name>
    <dbReference type="NCBI Taxonomy" id="42375"/>
    <lineage>
        <taxon>Eukaryota</taxon>
        <taxon>Fungi</taxon>
        <taxon>Dikarya</taxon>
        <taxon>Ascomycota</taxon>
        <taxon>Pezizomycotina</taxon>
        <taxon>Sordariomycetes</taxon>
        <taxon>Xylariomycetidae</taxon>
        <taxon>Xylariales</taxon>
        <taxon>Xylariaceae</taxon>
        <taxon>Xylaria</taxon>
    </lineage>
</organism>
<accession>A0ACC1PIJ3</accession>
<name>A0ACC1PIJ3_9PEZI</name>
<keyword evidence="2" id="KW-1185">Reference proteome</keyword>
<evidence type="ECO:0000313" key="1">
    <source>
        <dbReference type="EMBL" id="KAJ2992897.1"/>
    </source>
</evidence>
<reference evidence="1" key="1">
    <citation type="submission" date="2022-10" db="EMBL/GenBank/DDBJ databases">
        <title>Genome Sequence of Xylaria curta.</title>
        <authorList>
            <person name="Buettner E."/>
        </authorList>
    </citation>
    <scope>NUCLEOTIDE SEQUENCE</scope>
    <source>
        <strain evidence="1">Babe10</strain>
    </source>
</reference>